<organism evidence="1">
    <name type="scientific">Rhizophora mucronata</name>
    <name type="common">Asiatic mangrove</name>
    <dbReference type="NCBI Taxonomy" id="61149"/>
    <lineage>
        <taxon>Eukaryota</taxon>
        <taxon>Viridiplantae</taxon>
        <taxon>Streptophyta</taxon>
        <taxon>Embryophyta</taxon>
        <taxon>Tracheophyta</taxon>
        <taxon>Spermatophyta</taxon>
        <taxon>Magnoliopsida</taxon>
        <taxon>eudicotyledons</taxon>
        <taxon>Gunneridae</taxon>
        <taxon>Pentapetalae</taxon>
        <taxon>rosids</taxon>
        <taxon>fabids</taxon>
        <taxon>Malpighiales</taxon>
        <taxon>Rhizophoraceae</taxon>
        <taxon>Rhizophora</taxon>
    </lineage>
</organism>
<dbReference type="EMBL" id="GGEC01029419">
    <property type="protein sequence ID" value="MBX09903.1"/>
    <property type="molecule type" value="Transcribed_RNA"/>
</dbReference>
<name>A0A2P2KW56_RHIMU</name>
<protein>
    <submittedName>
        <fullName evidence="1">Uncharacterized protein MANES_11G071500</fullName>
    </submittedName>
</protein>
<reference evidence="1" key="1">
    <citation type="submission" date="2018-02" db="EMBL/GenBank/DDBJ databases">
        <title>Rhizophora mucronata_Transcriptome.</title>
        <authorList>
            <person name="Meera S.P."/>
            <person name="Sreeshan A."/>
            <person name="Augustine A."/>
        </authorList>
    </citation>
    <scope>NUCLEOTIDE SEQUENCE</scope>
    <source>
        <tissue evidence="1">Leaf</tissue>
    </source>
</reference>
<dbReference type="AlphaFoldDB" id="A0A2P2KW56"/>
<evidence type="ECO:0000313" key="1">
    <source>
        <dbReference type="EMBL" id="MBX09903.1"/>
    </source>
</evidence>
<accession>A0A2P2KW56</accession>
<sequence length="32" mass="3558">MNSSVRLVSKLIHCNAIFNFSPQCSSYILLTA</sequence>
<proteinExistence type="predicted"/>